<comment type="subcellular location">
    <subcellularLocation>
        <location evidence="1">Membrane</location>
        <topology evidence="1">Single-pass membrane protein</topology>
    </subcellularLocation>
</comment>
<evidence type="ECO:0000256" key="5">
    <source>
        <dbReference type="ARBA" id="ARBA00023136"/>
    </source>
</evidence>
<gene>
    <name evidence="7" type="ORF">DY000_02009652</name>
</gene>
<accession>A0ABQ7BZR6</accession>
<keyword evidence="5" id="KW-0472">Membrane</keyword>
<name>A0ABQ7BZR6_BRACR</name>
<evidence type="ECO:0000256" key="1">
    <source>
        <dbReference type="ARBA" id="ARBA00004167"/>
    </source>
</evidence>
<evidence type="ECO:0000256" key="2">
    <source>
        <dbReference type="ARBA" id="ARBA00022692"/>
    </source>
</evidence>
<reference evidence="7 8" key="1">
    <citation type="journal article" date="2020" name="BMC Genomics">
        <title>Intraspecific diversification of the crop wild relative Brassica cretica Lam. using demographic model selection.</title>
        <authorList>
            <person name="Kioukis A."/>
            <person name="Michalopoulou V.A."/>
            <person name="Briers L."/>
            <person name="Pirintsos S."/>
            <person name="Studholme D.J."/>
            <person name="Pavlidis P."/>
            <person name="Sarris P.F."/>
        </authorList>
    </citation>
    <scope>NUCLEOTIDE SEQUENCE [LARGE SCALE GENOMIC DNA]</scope>
    <source>
        <strain evidence="8">cv. PFS-1207/04</strain>
    </source>
</reference>
<protein>
    <recommendedName>
        <fullName evidence="6">Malectin-like domain-containing protein</fullName>
    </recommendedName>
</protein>
<organism evidence="7 8">
    <name type="scientific">Brassica cretica</name>
    <name type="common">Mustard</name>
    <dbReference type="NCBI Taxonomy" id="69181"/>
    <lineage>
        <taxon>Eukaryota</taxon>
        <taxon>Viridiplantae</taxon>
        <taxon>Streptophyta</taxon>
        <taxon>Embryophyta</taxon>
        <taxon>Tracheophyta</taxon>
        <taxon>Spermatophyta</taxon>
        <taxon>Magnoliopsida</taxon>
        <taxon>eudicotyledons</taxon>
        <taxon>Gunneridae</taxon>
        <taxon>Pentapetalae</taxon>
        <taxon>rosids</taxon>
        <taxon>malvids</taxon>
        <taxon>Brassicales</taxon>
        <taxon>Brassicaceae</taxon>
        <taxon>Brassiceae</taxon>
        <taxon>Brassica</taxon>
    </lineage>
</organism>
<comment type="caution">
    <text evidence="7">The sequence shown here is derived from an EMBL/GenBank/DDBJ whole genome shotgun (WGS) entry which is preliminary data.</text>
</comment>
<proteinExistence type="predicted"/>
<evidence type="ECO:0000313" key="7">
    <source>
        <dbReference type="EMBL" id="KAF3545059.1"/>
    </source>
</evidence>
<evidence type="ECO:0000256" key="3">
    <source>
        <dbReference type="ARBA" id="ARBA00022729"/>
    </source>
</evidence>
<evidence type="ECO:0000256" key="4">
    <source>
        <dbReference type="ARBA" id="ARBA00022989"/>
    </source>
</evidence>
<keyword evidence="4" id="KW-1133">Transmembrane helix</keyword>
<dbReference type="EMBL" id="QGKV02000832">
    <property type="protein sequence ID" value="KAF3545059.1"/>
    <property type="molecule type" value="Genomic_DNA"/>
</dbReference>
<feature type="domain" description="Malectin-like" evidence="6">
    <location>
        <begin position="7"/>
        <end position="139"/>
    </location>
</feature>
<sequence>MLHIDWVRYPHDVHDRIWDSSFWEDYMTEINTTNPVDTKNAFDVPQAIISKSSIPKGADKSWSRDWVMLNPDDVQVYLHFAEIQVLKPSDTREFDILWNGATISYDYSPPKFIADTVAIRTSTKCVDSCNVGLVRSRSSSEVFHHLLVPWKFSGYSSFLSRKQMKTTVCPLCLILCI</sequence>
<dbReference type="InterPro" id="IPR024788">
    <property type="entry name" value="Malectin-like_Carb-bd_dom"/>
</dbReference>
<evidence type="ECO:0000259" key="6">
    <source>
        <dbReference type="Pfam" id="PF12819"/>
    </source>
</evidence>
<keyword evidence="3" id="KW-0732">Signal</keyword>
<evidence type="ECO:0000313" key="8">
    <source>
        <dbReference type="Proteomes" id="UP000266723"/>
    </source>
</evidence>
<dbReference type="PANTHER" id="PTHR45631:SF175">
    <property type="entry name" value="PROTEIN KINASE DOMAIN-CONTAINING PROTEIN"/>
    <property type="match status" value="1"/>
</dbReference>
<dbReference type="Proteomes" id="UP000266723">
    <property type="component" value="Unassembled WGS sequence"/>
</dbReference>
<dbReference type="PANTHER" id="PTHR45631">
    <property type="entry name" value="OS07G0107800 PROTEIN-RELATED"/>
    <property type="match status" value="1"/>
</dbReference>
<keyword evidence="2" id="KW-0812">Transmembrane</keyword>
<keyword evidence="8" id="KW-1185">Reference proteome</keyword>
<dbReference type="Pfam" id="PF12819">
    <property type="entry name" value="Malectin_like"/>
    <property type="match status" value="1"/>
</dbReference>